<dbReference type="EMBL" id="JACHMU010000001">
    <property type="protein sequence ID" value="MBB5742700.1"/>
    <property type="molecule type" value="Genomic_DNA"/>
</dbReference>
<dbReference type="FunFam" id="3.40.50.2000:FF:000072">
    <property type="entry name" value="Glycosyl transferase"/>
    <property type="match status" value="1"/>
</dbReference>
<dbReference type="Pfam" id="PF06722">
    <property type="entry name" value="EryCIII-like_C"/>
    <property type="match status" value="1"/>
</dbReference>
<dbReference type="SUPFAM" id="SSF53756">
    <property type="entry name" value="UDP-Glycosyltransferase/glycogen phosphorylase"/>
    <property type="match status" value="1"/>
</dbReference>
<dbReference type="GO" id="GO:0008194">
    <property type="term" value="F:UDP-glycosyltransferase activity"/>
    <property type="evidence" value="ECO:0007669"/>
    <property type="project" value="InterPro"/>
</dbReference>
<feature type="domain" description="Erythromycin biosynthesis protein CIII-like C-terminal" evidence="1">
    <location>
        <begin position="304"/>
        <end position="408"/>
    </location>
</feature>
<keyword evidence="2" id="KW-0808">Transferase</keyword>
<dbReference type="Gene3D" id="3.40.50.2000">
    <property type="entry name" value="Glycogen Phosphorylase B"/>
    <property type="match status" value="2"/>
</dbReference>
<dbReference type="RefSeq" id="WP_184282236.1">
    <property type="nucleotide sequence ID" value="NZ_BAAAPG010000001.1"/>
</dbReference>
<dbReference type="PANTHER" id="PTHR48050">
    <property type="entry name" value="STEROL 3-BETA-GLUCOSYLTRANSFERASE"/>
    <property type="match status" value="1"/>
</dbReference>
<name>A0A7W9CBU0_9MICO</name>
<dbReference type="CDD" id="cd03784">
    <property type="entry name" value="GT1_Gtf-like"/>
    <property type="match status" value="1"/>
</dbReference>
<protein>
    <submittedName>
        <fullName evidence="2">MGT family glycosyltransferase</fullName>
    </submittedName>
</protein>
<evidence type="ECO:0000313" key="2">
    <source>
        <dbReference type="EMBL" id="MBB5742700.1"/>
    </source>
</evidence>
<accession>A0A7W9CBU0</accession>
<keyword evidence="3" id="KW-1185">Reference proteome</keyword>
<sequence length="432" mass="46043">MSTYVITCTPAHGHVLPLLQIARHLVDRGDEVRFLTSPRYAERVEASGAQFVPLPADADVDLDHADAAFPDRAGLTGPAALRFDMSNLFIRPGAAQLEAVRAELADRHIDAILSEPLFVGCALLQRVPTNERPPIVVLGIFPLGARSRDTAPFGLGVTPLSGPVGRLRNAVLRTVAERVIFGSVQKEADALARRTTGRALGGFVLDWAGLADAYVQFTVPEFEYPRSDLPASVRFAGPLTPAASDPALPEWWSDLDGSRPVVHVTQGTIANADVSQLVEPTIAALAGSDVLLVVSTGGRPVDSLPADLPANVRVSPYLPYDRLLPLTDVLVTNGGYGGVQQALAHGVPIVVAGQTEDKVEVSARVGWSGAGINLRATTVPPERVRRAVEEVLRDGRYRGNAERIGAAMRRADAKTALTSLLDELTQGWARVS</sequence>
<dbReference type="AlphaFoldDB" id="A0A7W9CBU0"/>
<evidence type="ECO:0000259" key="1">
    <source>
        <dbReference type="Pfam" id="PF06722"/>
    </source>
</evidence>
<reference evidence="2 3" key="1">
    <citation type="submission" date="2020-08" db="EMBL/GenBank/DDBJ databases">
        <title>Sequencing the genomes of 1000 actinobacteria strains.</title>
        <authorList>
            <person name="Klenk H.-P."/>
        </authorList>
    </citation>
    <scope>NUCLEOTIDE SEQUENCE [LARGE SCALE GENOMIC DNA]</scope>
    <source>
        <strain evidence="2 3">DSM 24823</strain>
    </source>
</reference>
<evidence type="ECO:0000313" key="3">
    <source>
        <dbReference type="Proteomes" id="UP000517712"/>
    </source>
</evidence>
<dbReference type="InterPro" id="IPR010610">
    <property type="entry name" value="EryCIII-like_C"/>
</dbReference>
<dbReference type="Proteomes" id="UP000517712">
    <property type="component" value="Unassembled WGS sequence"/>
</dbReference>
<gene>
    <name evidence="2" type="ORF">HD600_001197</name>
</gene>
<comment type="caution">
    <text evidence="2">The sequence shown here is derived from an EMBL/GenBank/DDBJ whole genome shotgun (WGS) entry which is preliminary data.</text>
</comment>
<proteinExistence type="predicted"/>
<organism evidence="2 3">
    <name type="scientific">Microbacterium ginsengiterrae</name>
    <dbReference type="NCBI Taxonomy" id="546115"/>
    <lineage>
        <taxon>Bacteria</taxon>
        <taxon>Bacillati</taxon>
        <taxon>Actinomycetota</taxon>
        <taxon>Actinomycetes</taxon>
        <taxon>Micrococcales</taxon>
        <taxon>Microbacteriaceae</taxon>
        <taxon>Microbacterium</taxon>
    </lineage>
</organism>
<dbReference type="InterPro" id="IPR002213">
    <property type="entry name" value="UDP_glucos_trans"/>
</dbReference>
<dbReference type="PANTHER" id="PTHR48050:SF13">
    <property type="entry name" value="STEROL 3-BETA-GLUCOSYLTRANSFERASE UGT80A2"/>
    <property type="match status" value="1"/>
</dbReference>
<dbReference type="GO" id="GO:0017000">
    <property type="term" value="P:antibiotic biosynthetic process"/>
    <property type="evidence" value="ECO:0007669"/>
    <property type="project" value="UniProtKB-ARBA"/>
</dbReference>
<dbReference type="GO" id="GO:0016758">
    <property type="term" value="F:hexosyltransferase activity"/>
    <property type="evidence" value="ECO:0007669"/>
    <property type="project" value="UniProtKB-ARBA"/>
</dbReference>
<dbReference type="InterPro" id="IPR050426">
    <property type="entry name" value="Glycosyltransferase_28"/>
</dbReference>